<keyword evidence="1" id="KW-0812">Transmembrane</keyword>
<evidence type="ECO:0000313" key="2">
    <source>
        <dbReference type="EMBL" id="NUU60551.1"/>
    </source>
</evidence>
<reference evidence="2" key="1">
    <citation type="submission" date="2020-06" db="EMBL/GenBank/DDBJ databases">
        <title>Paenibacillus sp. nov., isolated from soil.</title>
        <authorList>
            <person name="Seo Y.L."/>
        </authorList>
    </citation>
    <scope>NUCLEOTIDE SEQUENCE [LARGE SCALE GENOMIC DNA]</scope>
    <source>
        <strain evidence="2">JW14</strain>
    </source>
</reference>
<protein>
    <submittedName>
        <fullName evidence="2">Uncharacterized protein</fullName>
    </submittedName>
</protein>
<sequence>MGDRLWKWYRFTFIQTPIAALVIIALLVAGMYALMTRIEIRQYSSALGTIEAGTHAEVTYLTVLLERGTPELQSNDEVVWYTEESGNRYPAKVDSIHEEERGTVVRIQVEPAEWDRASAEGSGKQKPYVVEIPIGKQTVMQRLFQKGERDEE</sequence>
<accession>A0A850ER97</accession>
<gene>
    <name evidence="2" type="ORF">HPT30_09365</name>
</gene>
<evidence type="ECO:0000313" key="3">
    <source>
        <dbReference type="Proteomes" id="UP000564806"/>
    </source>
</evidence>
<keyword evidence="1" id="KW-1133">Transmembrane helix</keyword>
<proteinExistence type="predicted"/>
<dbReference type="RefSeq" id="WP_175371136.1">
    <property type="nucleotide sequence ID" value="NZ_JABWCS010000202.1"/>
</dbReference>
<dbReference type="Proteomes" id="UP000564806">
    <property type="component" value="Unassembled WGS sequence"/>
</dbReference>
<keyword evidence="3" id="KW-1185">Reference proteome</keyword>
<organism evidence="2 3">
    <name type="scientific">Paenibacillus agri</name>
    <dbReference type="NCBI Taxonomy" id="2744309"/>
    <lineage>
        <taxon>Bacteria</taxon>
        <taxon>Bacillati</taxon>
        <taxon>Bacillota</taxon>
        <taxon>Bacilli</taxon>
        <taxon>Bacillales</taxon>
        <taxon>Paenibacillaceae</taxon>
        <taxon>Paenibacillus</taxon>
    </lineage>
</organism>
<feature type="transmembrane region" description="Helical" evidence="1">
    <location>
        <begin position="12"/>
        <end position="34"/>
    </location>
</feature>
<evidence type="ECO:0000256" key="1">
    <source>
        <dbReference type="SAM" id="Phobius"/>
    </source>
</evidence>
<dbReference type="EMBL" id="JABWCS010000202">
    <property type="protein sequence ID" value="NUU60551.1"/>
    <property type="molecule type" value="Genomic_DNA"/>
</dbReference>
<name>A0A850ER97_9BACL</name>
<dbReference type="AlphaFoldDB" id="A0A850ER97"/>
<keyword evidence="1" id="KW-0472">Membrane</keyword>
<comment type="caution">
    <text evidence="2">The sequence shown here is derived from an EMBL/GenBank/DDBJ whole genome shotgun (WGS) entry which is preliminary data.</text>
</comment>